<dbReference type="Pfam" id="PF07736">
    <property type="entry name" value="CM_1"/>
    <property type="match status" value="1"/>
</dbReference>
<dbReference type="PANTHER" id="PTHR21164:SF0">
    <property type="entry name" value="CHORISMATE MUTASE AROH"/>
    <property type="match status" value="1"/>
</dbReference>
<dbReference type="AlphaFoldDB" id="A0AA35SNR8"/>
<gene>
    <name evidence="1" type="ORF">GBAR_LOCUS18585</name>
</gene>
<comment type="caution">
    <text evidence="1">The sequence shown here is derived from an EMBL/GenBank/DDBJ whole genome shotgun (WGS) entry which is preliminary data.</text>
</comment>
<dbReference type="PANTHER" id="PTHR21164">
    <property type="entry name" value="CHORISMATE MUTASE"/>
    <property type="match status" value="1"/>
</dbReference>
<organism evidence="1 2">
    <name type="scientific">Geodia barretti</name>
    <name type="common">Barrett's horny sponge</name>
    <dbReference type="NCBI Taxonomy" id="519541"/>
    <lineage>
        <taxon>Eukaryota</taxon>
        <taxon>Metazoa</taxon>
        <taxon>Porifera</taxon>
        <taxon>Demospongiae</taxon>
        <taxon>Heteroscleromorpha</taxon>
        <taxon>Tetractinellida</taxon>
        <taxon>Astrophorina</taxon>
        <taxon>Geodiidae</taxon>
        <taxon>Geodia</taxon>
    </lineage>
</organism>
<dbReference type="GO" id="GO:0046417">
    <property type="term" value="P:chorismate metabolic process"/>
    <property type="evidence" value="ECO:0007669"/>
    <property type="project" value="TreeGrafter"/>
</dbReference>
<evidence type="ECO:0000313" key="2">
    <source>
        <dbReference type="Proteomes" id="UP001174909"/>
    </source>
</evidence>
<dbReference type="Gene3D" id="3.30.1330.40">
    <property type="entry name" value="RutC-like"/>
    <property type="match status" value="1"/>
</dbReference>
<dbReference type="Proteomes" id="UP001174909">
    <property type="component" value="Unassembled WGS sequence"/>
</dbReference>
<reference evidence="1" key="1">
    <citation type="submission" date="2023-03" db="EMBL/GenBank/DDBJ databases">
        <authorList>
            <person name="Steffen K."/>
            <person name="Cardenas P."/>
        </authorList>
    </citation>
    <scope>NUCLEOTIDE SEQUENCE</scope>
</reference>
<dbReference type="EMBL" id="CASHTH010002634">
    <property type="protein sequence ID" value="CAI8032939.1"/>
    <property type="molecule type" value="Genomic_DNA"/>
</dbReference>
<proteinExistence type="predicted"/>
<name>A0AA35SNR8_GEOBA</name>
<dbReference type="GO" id="GO:0004106">
    <property type="term" value="F:chorismate mutase activity"/>
    <property type="evidence" value="ECO:0007669"/>
    <property type="project" value="TreeGrafter"/>
</dbReference>
<dbReference type="InterPro" id="IPR035959">
    <property type="entry name" value="RutC-like_sf"/>
</dbReference>
<protein>
    <submittedName>
        <fullName evidence="1">Chorismate mutase AroH</fullName>
    </submittedName>
</protein>
<dbReference type="SUPFAM" id="SSF55298">
    <property type="entry name" value="YjgF-like"/>
    <property type="match status" value="1"/>
</dbReference>
<sequence>MNTVRGLRGATTVDSNTRDAILEATRELLQELVEANDVSADDIAAVTFSTTRDLDAEFPAVAARVDLRLTK</sequence>
<keyword evidence="2" id="KW-1185">Reference proteome</keyword>
<dbReference type="PROSITE" id="PS51167">
    <property type="entry name" value="CHORISMATE_MUT_1"/>
    <property type="match status" value="1"/>
</dbReference>
<dbReference type="InterPro" id="IPR008243">
    <property type="entry name" value="Chorismate_mutase_AroH"/>
</dbReference>
<evidence type="ECO:0000313" key="1">
    <source>
        <dbReference type="EMBL" id="CAI8032939.1"/>
    </source>
</evidence>
<accession>A0AA35SNR8</accession>